<keyword evidence="2" id="KW-1185">Reference proteome</keyword>
<comment type="caution">
    <text evidence="1">The sequence shown here is derived from an EMBL/GenBank/DDBJ whole genome shotgun (WGS) entry which is preliminary data.</text>
</comment>
<dbReference type="EMBL" id="WOEZ01000327">
    <property type="protein sequence ID" value="NPT62471.1"/>
    <property type="molecule type" value="Genomic_DNA"/>
</dbReference>
<gene>
    <name evidence="1" type="ORF">GNZ13_50245</name>
</gene>
<proteinExistence type="predicted"/>
<dbReference type="AlphaFoldDB" id="A0A972NZ44"/>
<reference evidence="1 2" key="1">
    <citation type="submission" date="2019-11" db="EMBL/GenBank/DDBJ databases">
        <title>Metabolism of dissolved organic matter in forest soils.</title>
        <authorList>
            <person name="Cyle K.T."/>
            <person name="Wilhelm R.C."/>
            <person name="Martinez C.E."/>
        </authorList>
    </citation>
    <scope>NUCLEOTIDE SEQUENCE [LARGE SCALE GENOMIC DNA]</scope>
    <source>
        <strain evidence="1 2">5N</strain>
    </source>
</reference>
<protein>
    <submittedName>
        <fullName evidence="1">Uncharacterized protein</fullName>
    </submittedName>
</protein>
<dbReference type="Proteomes" id="UP000655523">
    <property type="component" value="Unassembled WGS sequence"/>
</dbReference>
<evidence type="ECO:0000313" key="1">
    <source>
        <dbReference type="EMBL" id="NPT62471.1"/>
    </source>
</evidence>
<organism evidence="1 2">
    <name type="scientific">Paraburkholderia elongata</name>
    <dbReference type="NCBI Taxonomy" id="2675747"/>
    <lineage>
        <taxon>Bacteria</taxon>
        <taxon>Pseudomonadati</taxon>
        <taxon>Pseudomonadota</taxon>
        <taxon>Betaproteobacteria</taxon>
        <taxon>Burkholderiales</taxon>
        <taxon>Burkholderiaceae</taxon>
        <taxon>Paraburkholderia</taxon>
    </lineage>
</organism>
<accession>A0A972NZ44</accession>
<name>A0A972NZ44_9BURK</name>
<evidence type="ECO:0000313" key="2">
    <source>
        <dbReference type="Proteomes" id="UP000655523"/>
    </source>
</evidence>
<sequence length="122" mass="13592">MTSQYMCEYAQLDRRSVPSQLRGNGDGRNELYDLFLRMEVMGNGLFEKNGDVFDAYAAAMSGTKLTPASAWLLVRLGRAMNRLESISERLAKVAAKYDRDPPDSNGARGRRIQPSFLAGNLL</sequence>